<dbReference type="GO" id="GO:0005802">
    <property type="term" value="C:trans-Golgi network"/>
    <property type="evidence" value="ECO:0007669"/>
    <property type="project" value="TreeGrafter"/>
</dbReference>
<evidence type="ECO:0000313" key="8">
    <source>
        <dbReference type="Proteomes" id="UP000037510"/>
    </source>
</evidence>
<protein>
    <submittedName>
        <fullName evidence="7">Furin-like convetase</fullName>
    </submittedName>
</protein>
<dbReference type="PROSITE" id="PS51829">
    <property type="entry name" value="P_HOMO_B"/>
    <property type="match status" value="1"/>
</dbReference>
<evidence type="ECO:0000256" key="1">
    <source>
        <dbReference type="ARBA" id="ARBA00005325"/>
    </source>
</evidence>
<dbReference type="EMBL" id="JTDY01004646">
    <property type="protein sequence ID" value="KOB67913.1"/>
    <property type="molecule type" value="Genomic_DNA"/>
</dbReference>
<keyword evidence="8" id="KW-1185">Reference proteome</keyword>
<comment type="similarity">
    <text evidence="1">Belongs to the peptidase S8 family. Furin subfamily.</text>
</comment>
<dbReference type="InterPro" id="IPR002884">
    <property type="entry name" value="P_dom"/>
</dbReference>
<dbReference type="GO" id="GO:0000139">
    <property type="term" value="C:Golgi membrane"/>
    <property type="evidence" value="ECO:0007669"/>
    <property type="project" value="TreeGrafter"/>
</dbReference>
<keyword evidence="3" id="KW-0378">Hydrolase</keyword>
<dbReference type="STRING" id="104452.A0A0L7KXB3"/>
<feature type="region of interest" description="Disordered" evidence="5">
    <location>
        <begin position="44"/>
        <end position="63"/>
    </location>
</feature>
<feature type="non-terminal residue" evidence="7">
    <location>
        <position position="1"/>
    </location>
</feature>
<feature type="region of interest" description="Disordered" evidence="5">
    <location>
        <begin position="70"/>
        <end position="134"/>
    </location>
</feature>
<dbReference type="SUPFAM" id="SSF49785">
    <property type="entry name" value="Galactose-binding domain-like"/>
    <property type="match status" value="1"/>
</dbReference>
<dbReference type="Gene3D" id="2.60.120.260">
    <property type="entry name" value="Galactose-binding domain-like"/>
    <property type="match status" value="1"/>
</dbReference>
<dbReference type="Pfam" id="PF01483">
    <property type="entry name" value="P_proprotein"/>
    <property type="match status" value="1"/>
</dbReference>
<feature type="non-terminal residue" evidence="7">
    <location>
        <position position="255"/>
    </location>
</feature>
<feature type="compositionally biased region" description="Low complexity" evidence="5">
    <location>
        <begin position="121"/>
        <end position="134"/>
    </location>
</feature>
<accession>A0A0L7KXB3</accession>
<organism evidence="7 8">
    <name type="scientific">Operophtera brumata</name>
    <name type="common">Winter moth</name>
    <name type="synonym">Phalaena brumata</name>
    <dbReference type="NCBI Taxonomy" id="104452"/>
    <lineage>
        <taxon>Eukaryota</taxon>
        <taxon>Metazoa</taxon>
        <taxon>Ecdysozoa</taxon>
        <taxon>Arthropoda</taxon>
        <taxon>Hexapoda</taxon>
        <taxon>Insecta</taxon>
        <taxon>Pterygota</taxon>
        <taxon>Neoptera</taxon>
        <taxon>Endopterygota</taxon>
        <taxon>Lepidoptera</taxon>
        <taxon>Glossata</taxon>
        <taxon>Ditrysia</taxon>
        <taxon>Geometroidea</taxon>
        <taxon>Geometridae</taxon>
        <taxon>Larentiinae</taxon>
        <taxon>Operophtera</taxon>
    </lineage>
</organism>
<reference evidence="7 8" key="1">
    <citation type="journal article" date="2015" name="Genome Biol. Evol.">
        <title>The genome of winter moth (Operophtera brumata) provides a genomic perspective on sexual dimorphism and phenology.</title>
        <authorList>
            <person name="Derks M.F."/>
            <person name="Smit S."/>
            <person name="Salis L."/>
            <person name="Schijlen E."/>
            <person name="Bossers A."/>
            <person name="Mateman C."/>
            <person name="Pijl A.S."/>
            <person name="de Ridder D."/>
            <person name="Groenen M.A."/>
            <person name="Visser M.E."/>
            <person name="Megens H.J."/>
        </authorList>
    </citation>
    <scope>NUCLEOTIDE SEQUENCE [LARGE SCALE GENOMIC DNA]</scope>
    <source>
        <strain evidence="7">WM2013NL</strain>
        <tissue evidence="7">Head and thorax</tissue>
    </source>
</reference>
<dbReference type="GO" id="GO:0004252">
    <property type="term" value="F:serine-type endopeptidase activity"/>
    <property type="evidence" value="ECO:0007669"/>
    <property type="project" value="InterPro"/>
</dbReference>
<keyword evidence="2" id="KW-0645">Protease</keyword>
<feature type="compositionally biased region" description="Low complexity" evidence="5">
    <location>
        <begin position="100"/>
        <end position="110"/>
    </location>
</feature>
<evidence type="ECO:0000256" key="3">
    <source>
        <dbReference type="ARBA" id="ARBA00022801"/>
    </source>
</evidence>
<sequence>MSVHTWGESPLGVWQLEVYNEGRYMGRATLQDWSLTLYGTSTPAAKNDPNPFRNPIIRNRGNATRPVVLQAGRKNNRGKPVPIVPTYTVGLVKRKKNKNSKNPNRNSQKSKQSRPATRSPLDSTSARSTTASTDLSLNLRGDLADPLATDSRGRKMSNLFEQYPKIQRIYPAPLQAHAGPMKEWQLIFYGTETPPQEYDASPESNSLGADRLVGITAWKPATETKLVEEGQQNTIEDDHALVLHDSHTVTLTSLV</sequence>
<evidence type="ECO:0000259" key="6">
    <source>
        <dbReference type="PROSITE" id="PS51829"/>
    </source>
</evidence>
<proteinExistence type="inferred from homology"/>
<dbReference type="AlphaFoldDB" id="A0A0L7KXB3"/>
<gene>
    <name evidence="7" type="ORF">OBRU01_19024</name>
</gene>
<dbReference type="GO" id="GO:0016486">
    <property type="term" value="P:peptide hormone processing"/>
    <property type="evidence" value="ECO:0007669"/>
    <property type="project" value="TreeGrafter"/>
</dbReference>
<dbReference type="InterPro" id="IPR008979">
    <property type="entry name" value="Galactose-bd-like_sf"/>
</dbReference>
<dbReference type="PANTHER" id="PTHR42884:SF3">
    <property type="entry name" value="FURIN-LIKE PROTEASE 1, ISOFORMS 1_1-X_2"/>
    <property type="match status" value="1"/>
</dbReference>
<evidence type="ECO:0000256" key="2">
    <source>
        <dbReference type="ARBA" id="ARBA00022670"/>
    </source>
</evidence>
<feature type="domain" description="P/Homo B" evidence="6">
    <location>
        <begin position="1"/>
        <end position="43"/>
    </location>
</feature>
<evidence type="ECO:0000313" key="7">
    <source>
        <dbReference type="EMBL" id="KOB67913.1"/>
    </source>
</evidence>
<keyword evidence="4" id="KW-0720">Serine protease</keyword>
<comment type="caution">
    <text evidence="7">The sequence shown here is derived from an EMBL/GenBank/DDBJ whole genome shotgun (WGS) entry which is preliminary data.</text>
</comment>
<name>A0A0L7KXB3_OPEBR</name>
<evidence type="ECO:0000256" key="4">
    <source>
        <dbReference type="ARBA" id="ARBA00022825"/>
    </source>
</evidence>
<evidence type="ECO:0000256" key="5">
    <source>
        <dbReference type="SAM" id="MobiDB-lite"/>
    </source>
</evidence>
<dbReference type="Proteomes" id="UP000037510">
    <property type="component" value="Unassembled WGS sequence"/>
</dbReference>
<dbReference type="PANTHER" id="PTHR42884">
    <property type="entry name" value="PROPROTEIN CONVERTASE SUBTILISIN/KEXIN-RELATED"/>
    <property type="match status" value="1"/>
</dbReference>